<comment type="caution">
    <text evidence="1">The sequence shown here is derived from an EMBL/GenBank/DDBJ whole genome shotgun (WGS) entry which is preliminary data.</text>
</comment>
<dbReference type="AlphaFoldDB" id="A0AAN6JUP6"/>
<accession>A0AAN6JUP6</accession>
<evidence type="ECO:0000313" key="1">
    <source>
        <dbReference type="EMBL" id="KAK0553040.1"/>
    </source>
</evidence>
<sequence length="282" mass="31179">MSANDFAIEPLVEEDVRTTAELFTVSLAEGCRGLMPLWPHEDAIAFRCAQLRRALGRVETEAPSALYPGPGEAFGGMRGRIRAVIARHRASKRVAGLCLFELMEDGQDAEHGQISNLEWPTPEDQAFWINAKKVLLEEQKRMMGESQTVAYWQIAAVHPDFRGIGARKALWAYADLVIVHEWGHPPTFLEALPRAVPLWQRVGFEYLQEINLTTTYRTSQAGQGRNLRANEFSAPDFVVHAMKRLDSSADLASYGGVPGALSVIVPISSQDDRSQPAGGHTT</sequence>
<dbReference type="PANTHER" id="PTHR42791">
    <property type="entry name" value="GNAT FAMILY ACETYLTRANSFERASE"/>
    <property type="match status" value="1"/>
</dbReference>
<keyword evidence="2" id="KW-1185">Reference proteome</keyword>
<gene>
    <name evidence="1" type="ORF">OC846_002656</name>
</gene>
<dbReference type="EMBL" id="JAPDMZ010000055">
    <property type="protein sequence ID" value="KAK0553040.1"/>
    <property type="molecule type" value="Genomic_DNA"/>
</dbReference>
<evidence type="ECO:0000313" key="2">
    <source>
        <dbReference type="Proteomes" id="UP001176517"/>
    </source>
</evidence>
<dbReference type="InterPro" id="IPR052523">
    <property type="entry name" value="Trichothecene_AcTrans"/>
</dbReference>
<dbReference type="Gene3D" id="3.40.630.30">
    <property type="match status" value="1"/>
</dbReference>
<proteinExistence type="predicted"/>
<evidence type="ECO:0008006" key="3">
    <source>
        <dbReference type="Google" id="ProtNLM"/>
    </source>
</evidence>
<dbReference type="PANTHER" id="PTHR42791:SF1">
    <property type="entry name" value="N-ACETYLTRANSFERASE DOMAIN-CONTAINING PROTEIN"/>
    <property type="match status" value="1"/>
</dbReference>
<name>A0AAN6JUP6_9BASI</name>
<dbReference type="Proteomes" id="UP001176517">
    <property type="component" value="Unassembled WGS sequence"/>
</dbReference>
<organism evidence="1 2">
    <name type="scientific">Tilletia horrida</name>
    <dbReference type="NCBI Taxonomy" id="155126"/>
    <lineage>
        <taxon>Eukaryota</taxon>
        <taxon>Fungi</taxon>
        <taxon>Dikarya</taxon>
        <taxon>Basidiomycota</taxon>
        <taxon>Ustilaginomycotina</taxon>
        <taxon>Exobasidiomycetes</taxon>
        <taxon>Tilletiales</taxon>
        <taxon>Tilletiaceae</taxon>
        <taxon>Tilletia</taxon>
    </lineage>
</organism>
<reference evidence="1" key="1">
    <citation type="journal article" date="2023" name="PhytoFront">
        <title>Draft Genome Resources of Seven Strains of Tilletia horrida, Causal Agent of Kernel Smut of Rice.</title>
        <authorList>
            <person name="Khanal S."/>
            <person name="Antony Babu S."/>
            <person name="Zhou X.G."/>
        </authorList>
    </citation>
    <scope>NUCLEOTIDE SEQUENCE</scope>
    <source>
        <strain evidence="1">TX6</strain>
    </source>
</reference>
<dbReference type="InterPro" id="IPR016181">
    <property type="entry name" value="Acyl_CoA_acyltransferase"/>
</dbReference>
<protein>
    <recommendedName>
        <fullName evidence="3">N-acetyltransferase domain-containing protein</fullName>
    </recommendedName>
</protein>
<dbReference type="SUPFAM" id="SSF55729">
    <property type="entry name" value="Acyl-CoA N-acyltransferases (Nat)"/>
    <property type="match status" value="1"/>
</dbReference>